<reference evidence="2" key="1">
    <citation type="submission" date="2020-10" db="EMBL/GenBank/DDBJ databases">
        <authorList>
            <person name="Gilroy R."/>
        </authorList>
    </citation>
    <scope>NUCLEOTIDE SEQUENCE</scope>
    <source>
        <strain evidence="2">517</strain>
    </source>
</reference>
<comment type="caution">
    <text evidence="2">The sequence shown here is derived from an EMBL/GenBank/DDBJ whole genome shotgun (WGS) entry which is preliminary data.</text>
</comment>
<dbReference type="Proteomes" id="UP000727857">
    <property type="component" value="Unassembled WGS sequence"/>
</dbReference>
<feature type="region of interest" description="Disordered" evidence="1">
    <location>
        <begin position="33"/>
        <end position="70"/>
    </location>
</feature>
<reference evidence="2" key="2">
    <citation type="journal article" date="2021" name="PeerJ">
        <title>Extensive microbial diversity within the chicken gut microbiome revealed by metagenomics and culture.</title>
        <authorList>
            <person name="Gilroy R."/>
            <person name="Ravi A."/>
            <person name="Getino M."/>
            <person name="Pursley I."/>
            <person name="Horton D.L."/>
            <person name="Alikhan N.F."/>
            <person name="Baker D."/>
            <person name="Gharbi K."/>
            <person name="Hall N."/>
            <person name="Watson M."/>
            <person name="Adriaenssens E.M."/>
            <person name="Foster-Nyarko E."/>
            <person name="Jarju S."/>
            <person name="Secka A."/>
            <person name="Antonio M."/>
            <person name="Oren A."/>
            <person name="Chaudhuri R.R."/>
            <person name="La Ragione R."/>
            <person name="Hildebrand F."/>
            <person name="Pallen M.J."/>
        </authorList>
    </citation>
    <scope>NUCLEOTIDE SEQUENCE</scope>
    <source>
        <strain evidence="2">517</strain>
    </source>
</reference>
<accession>A0A940DJE6</accession>
<evidence type="ECO:0000313" key="3">
    <source>
        <dbReference type="Proteomes" id="UP000727857"/>
    </source>
</evidence>
<dbReference type="AlphaFoldDB" id="A0A940DJE6"/>
<proteinExistence type="predicted"/>
<name>A0A940DJE6_9FIRM</name>
<organism evidence="2 3">
    <name type="scientific">Candidatus Stercoripulliclostridium pullicola</name>
    <dbReference type="NCBI Taxonomy" id="2840953"/>
    <lineage>
        <taxon>Bacteria</taxon>
        <taxon>Bacillati</taxon>
        <taxon>Bacillota</taxon>
        <taxon>Clostridia</taxon>
        <taxon>Eubacteriales</taxon>
        <taxon>Candidatus Stercoripulliclostridium</taxon>
    </lineage>
</organism>
<sequence length="322" mass="36114">MKKKTILIISLTIVAALLIAGITAGVLLTRDERPGGDGNDAPVDQAGNGGDLGDGKEEGSDNEADGGDVGREPVEDVFAVWWWDNRLDDSYLDFAAAQGVNEIYYYTSSFSSRISDFIRSASGKGITVYWLTGKYEWIEDYASLKEKLNAFLEFQTSSEYKFEGVHFDIEPHQHPEFDARRAELITEFVGLTFAVKRDHPDIYFAYDIPCWLDDEITLNGVTRPAYEFVIDNADRVTLMSYRDSADGVLTFANDEIDYAISVGKTLNLGVETGEEEDIVTFYEEGAEYMNGQLDLLRETMPVGFGIAVHHIRSWRELTERAD</sequence>
<gene>
    <name evidence="2" type="ORF">IAB16_06055</name>
</gene>
<dbReference type="EMBL" id="JADINF010000153">
    <property type="protein sequence ID" value="MBO8424565.1"/>
    <property type="molecule type" value="Genomic_DNA"/>
</dbReference>
<protein>
    <submittedName>
        <fullName evidence="2">Uncharacterized protein</fullName>
    </submittedName>
</protein>
<evidence type="ECO:0000256" key="1">
    <source>
        <dbReference type="SAM" id="MobiDB-lite"/>
    </source>
</evidence>
<evidence type="ECO:0000313" key="2">
    <source>
        <dbReference type="EMBL" id="MBO8424565.1"/>
    </source>
</evidence>